<protein>
    <submittedName>
        <fullName evidence="1">Uncharacterized protein</fullName>
    </submittedName>
</protein>
<sequence>MPNDSKYIRLYPERAVAPLRAVFDRLIQGEVVPTPELATARLTLDEDGFPEDEPLFLLRGQDTLAPLSVRGYAMMAQDAGAFGGSVEVYEHIRDFADRMERWEPRKLPD</sequence>
<evidence type="ECO:0000313" key="1">
    <source>
        <dbReference type="EMBL" id="KKM51395.1"/>
    </source>
</evidence>
<name>A0A0F9JA15_9ZZZZ</name>
<gene>
    <name evidence="1" type="ORF">LCGC14_1555510</name>
</gene>
<dbReference type="EMBL" id="LAZR01011950">
    <property type="protein sequence ID" value="KKM51395.1"/>
    <property type="molecule type" value="Genomic_DNA"/>
</dbReference>
<comment type="caution">
    <text evidence="1">The sequence shown here is derived from an EMBL/GenBank/DDBJ whole genome shotgun (WGS) entry which is preliminary data.</text>
</comment>
<accession>A0A0F9JA15</accession>
<organism evidence="1">
    <name type="scientific">marine sediment metagenome</name>
    <dbReference type="NCBI Taxonomy" id="412755"/>
    <lineage>
        <taxon>unclassified sequences</taxon>
        <taxon>metagenomes</taxon>
        <taxon>ecological metagenomes</taxon>
    </lineage>
</organism>
<dbReference type="AlphaFoldDB" id="A0A0F9JA15"/>
<proteinExistence type="predicted"/>
<reference evidence="1" key="1">
    <citation type="journal article" date="2015" name="Nature">
        <title>Complex archaea that bridge the gap between prokaryotes and eukaryotes.</title>
        <authorList>
            <person name="Spang A."/>
            <person name="Saw J.H."/>
            <person name="Jorgensen S.L."/>
            <person name="Zaremba-Niedzwiedzka K."/>
            <person name="Martijn J."/>
            <person name="Lind A.E."/>
            <person name="van Eijk R."/>
            <person name="Schleper C."/>
            <person name="Guy L."/>
            <person name="Ettema T.J."/>
        </authorList>
    </citation>
    <scope>NUCLEOTIDE SEQUENCE</scope>
</reference>